<dbReference type="GO" id="GO:0030313">
    <property type="term" value="C:cell envelope"/>
    <property type="evidence" value="ECO:0007669"/>
    <property type="project" value="UniProtKB-SubCell"/>
</dbReference>
<dbReference type="PANTHER" id="PTHR46847">
    <property type="entry name" value="D-ALLOSE-BINDING PERIPLASMIC PROTEIN-RELATED"/>
    <property type="match status" value="1"/>
</dbReference>
<sequence length="347" mass="36129">MSIRKTIATRTVLSLALAGVLGAFGVTTAQAAPIRACLITKTDSNPYFVTMREGALAEAKKLGVDLKTYAGKYDGDNQSQVNAIETCIADGAKGILITPSDTKAIVPTVEKARKAGLLVIALDTALSPTSAADMTFATDNFEAGKLIGEWAKAKLGAKAKDAKIAMLDLSITHPTVDIERDHGFLAGFGVPIKDPNTFNVPDKQIVGHAETGGSEEGGQKGMETLLARNPNINLVYAINEPAAFGAYQALKSVGKAGHVTIVAIDGSCAGVKGVQEGIIDADSQQYPLKMASLGIKAIVKWAKDGVKPQASAGKDFFNTGTQLITAHPEPGVPSIDPAEGAKLCWGK</sequence>
<comment type="similarity">
    <text evidence="2">Belongs to the bacterial solute-binding protein 2 family.</text>
</comment>
<reference evidence="6 7" key="1">
    <citation type="submission" date="2023-11" db="EMBL/GenBank/DDBJ databases">
        <title>MicrobeMod: A computational toolkit for identifying prokaryotic methylation and restriction-modification with nanopore sequencing.</title>
        <authorList>
            <person name="Crits-Christoph A."/>
            <person name="Kang S.C."/>
            <person name="Lee H."/>
            <person name="Ostrov N."/>
        </authorList>
    </citation>
    <scope>NUCLEOTIDE SEQUENCE [LARGE SCALE GENOMIC DNA]</scope>
    <source>
        <strain evidence="6 7">DSMZ 700</strain>
    </source>
</reference>
<comment type="caution">
    <text evidence="6">The sequence shown here is derived from an EMBL/GenBank/DDBJ whole genome shotgun (WGS) entry which is preliminary data.</text>
</comment>
<dbReference type="SUPFAM" id="SSF53822">
    <property type="entry name" value="Periplasmic binding protein-like I"/>
    <property type="match status" value="1"/>
</dbReference>
<name>A0AAW9DWF5_ACIAO</name>
<dbReference type="PANTHER" id="PTHR46847:SF1">
    <property type="entry name" value="D-ALLOSE-BINDING PERIPLASMIC PROTEIN-RELATED"/>
    <property type="match status" value="1"/>
</dbReference>
<dbReference type="Gene3D" id="3.40.50.2300">
    <property type="match status" value="2"/>
</dbReference>
<evidence type="ECO:0000259" key="5">
    <source>
        <dbReference type="Pfam" id="PF13407"/>
    </source>
</evidence>
<feature type="domain" description="Periplasmic binding protein" evidence="5">
    <location>
        <begin position="38"/>
        <end position="301"/>
    </location>
</feature>
<keyword evidence="7" id="KW-1185">Reference proteome</keyword>
<proteinExistence type="inferred from homology"/>
<keyword evidence="3 4" id="KW-0732">Signal</keyword>
<evidence type="ECO:0000256" key="1">
    <source>
        <dbReference type="ARBA" id="ARBA00004196"/>
    </source>
</evidence>
<evidence type="ECO:0000256" key="3">
    <source>
        <dbReference type="ARBA" id="ARBA00022729"/>
    </source>
</evidence>
<dbReference type="EMBL" id="JAWXYB010000018">
    <property type="protein sequence ID" value="MDX5932941.1"/>
    <property type="molecule type" value="Genomic_DNA"/>
</dbReference>
<dbReference type="Proteomes" id="UP001279553">
    <property type="component" value="Unassembled WGS sequence"/>
</dbReference>
<evidence type="ECO:0000256" key="2">
    <source>
        <dbReference type="ARBA" id="ARBA00007639"/>
    </source>
</evidence>
<feature type="chain" id="PRO_5043891841" evidence="4">
    <location>
        <begin position="32"/>
        <end position="347"/>
    </location>
</feature>
<dbReference type="Pfam" id="PF13407">
    <property type="entry name" value="Peripla_BP_4"/>
    <property type="match status" value="1"/>
</dbReference>
<dbReference type="InterPro" id="IPR028082">
    <property type="entry name" value="Peripla_BP_I"/>
</dbReference>
<dbReference type="RefSeq" id="WP_319615797.1">
    <property type="nucleotide sequence ID" value="NZ_JAWXYB010000018.1"/>
</dbReference>
<gene>
    <name evidence="6" type="ORF">SIL87_19500</name>
</gene>
<comment type="subcellular location">
    <subcellularLocation>
        <location evidence="1">Cell envelope</location>
    </subcellularLocation>
</comment>
<protein>
    <submittedName>
        <fullName evidence="6">Substrate-binding domain-containing protein</fullName>
    </submittedName>
</protein>
<evidence type="ECO:0000313" key="6">
    <source>
        <dbReference type="EMBL" id="MDX5932941.1"/>
    </source>
</evidence>
<accession>A0AAW9DWF5</accession>
<evidence type="ECO:0000256" key="4">
    <source>
        <dbReference type="SAM" id="SignalP"/>
    </source>
</evidence>
<feature type="signal peptide" evidence="4">
    <location>
        <begin position="1"/>
        <end position="31"/>
    </location>
</feature>
<dbReference type="InterPro" id="IPR025997">
    <property type="entry name" value="SBP_2_dom"/>
</dbReference>
<dbReference type="AlphaFoldDB" id="A0AAW9DWF5"/>
<evidence type="ECO:0000313" key="7">
    <source>
        <dbReference type="Proteomes" id="UP001279553"/>
    </source>
</evidence>
<dbReference type="GO" id="GO:0030246">
    <property type="term" value="F:carbohydrate binding"/>
    <property type="evidence" value="ECO:0007669"/>
    <property type="project" value="UniProtKB-ARBA"/>
</dbReference>
<organism evidence="6 7">
    <name type="scientific">Acidiphilium acidophilum</name>
    <name type="common">Thiobacillus acidophilus</name>
    <dbReference type="NCBI Taxonomy" id="76588"/>
    <lineage>
        <taxon>Bacteria</taxon>
        <taxon>Pseudomonadati</taxon>
        <taxon>Pseudomonadota</taxon>
        <taxon>Alphaproteobacteria</taxon>
        <taxon>Acetobacterales</taxon>
        <taxon>Acidocellaceae</taxon>
        <taxon>Acidiphilium</taxon>
    </lineage>
</organism>